<dbReference type="SUPFAM" id="SSF51905">
    <property type="entry name" value="FAD/NAD(P)-binding domain"/>
    <property type="match status" value="1"/>
</dbReference>
<evidence type="ECO:0000313" key="6">
    <source>
        <dbReference type="Proteomes" id="UP000181897"/>
    </source>
</evidence>
<dbReference type="STRING" id="1917485.BOO69_02765"/>
<dbReference type="AlphaFoldDB" id="A0A1J0WDS9"/>
<dbReference type="KEGG" id="suam:BOO69_02765"/>
<dbReference type="PANTHER" id="PTHR43004">
    <property type="entry name" value="TRK SYSTEM POTASSIUM UPTAKE PROTEIN"/>
    <property type="match status" value="1"/>
</dbReference>
<dbReference type="OrthoDB" id="9791689at2"/>
<dbReference type="Gene3D" id="3.30.9.10">
    <property type="entry name" value="D-Amino Acid Oxidase, subunit A, domain 2"/>
    <property type="match status" value="1"/>
</dbReference>
<organism evidence="5 6">
    <name type="scientific">Sulfitobacter alexandrii</name>
    <dbReference type="NCBI Taxonomy" id="1917485"/>
    <lineage>
        <taxon>Bacteria</taxon>
        <taxon>Pseudomonadati</taxon>
        <taxon>Pseudomonadota</taxon>
        <taxon>Alphaproteobacteria</taxon>
        <taxon>Rhodobacterales</taxon>
        <taxon>Roseobacteraceae</taxon>
        <taxon>Sulfitobacter</taxon>
    </lineage>
</organism>
<dbReference type="GO" id="GO:0016709">
    <property type="term" value="F:oxidoreductase activity, acting on paired donors, with incorporation or reduction of molecular oxygen, NAD(P)H as one donor, and incorporation of one atom of oxygen"/>
    <property type="evidence" value="ECO:0007669"/>
    <property type="project" value="UniProtKB-ARBA"/>
</dbReference>
<sequence length="572" mass="62029">MTTPTVDIAIVGGGPVGLTAANLAGHLGLSTALFERNDATSFHPRGHVLNTRTMEIWRQVGMESAINDAALPIERHAGIGFVTSLAGEEIGHIQTRGDAVRDRLERSWSPALKRSCPQDVIEPILRRHADRRESVELAFGTEVTGLERDGEGYRLRWVDRDGQAGETFARYLIGADGPRSFVREWLGIEMHGRSMGQQMGVYFHADLWKFIETRPYLLWWVYNARTTGVLIAMDGRNRWTFNFAYGAEESRHDFSEERCLELIRAAIGEDVPVEIRSIMPWRMQARIAERMGKGRAFLAGDAAHPLPPTGGQGMNTGVADVHNLVWKIAMVIRGVAPEALLDSYDLERRPVATFNVEQSARNAEAMAKSGLAGMLANDSAVTQNIEGPESAAVRARLAEAIPKQRGHFDYPGQTFGYSYDGDLITPDGTAPPPLDIETYVPSARPGMRAPHFPILKDGAEASVLNLFEYGSFTLLAAPQAADIAADLVEGAEFLGVPCRAHVVGPGAGVEPVGSDWLDLYGIGPAGLVLIRPDGHVACRLPTTDAYSLKNLTMALTASTGAKSPAVSGQTVS</sequence>
<proteinExistence type="predicted"/>
<evidence type="ECO:0000256" key="1">
    <source>
        <dbReference type="ARBA" id="ARBA00001974"/>
    </source>
</evidence>
<dbReference type="InterPro" id="IPR002938">
    <property type="entry name" value="FAD-bd"/>
</dbReference>
<evidence type="ECO:0000259" key="4">
    <source>
        <dbReference type="Pfam" id="PF01494"/>
    </source>
</evidence>
<evidence type="ECO:0000256" key="2">
    <source>
        <dbReference type="ARBA" id="ARBA00022630"/>
    </source>
</evidence>
<evidence type="ECO:0000256" key="3">
    <source>
        <dbReference type="ARBA" id="ARBA00022827"/>
    </source>
</evidence>
<gene>
    <name evidence="5" type="ORF">BOO69_02765</name>
</gene>
<keyword evidence="3" id="KW-0274">FAD</keyword>
<dbReference type="RefSeq" id="WP_071970099.1">
    <property type="nucleotide sequence ID" value="NZ_CP018076.1"/>
</dbReference>
<dbReference type="Pfam" id="PF21274">
    <property type="entry name" value="Rng_hyd_C"/>
    <property type="match status" value="1"/>
</dbReference>
<dbReference type="GO" id="GO:0071949">
    <property type="term" value="F:FAD binding"/>
    <property type="evidence" value="ECO:0007669"/>
    <property type="project" value="InterPro"/>
</dbReference>
<keyword evidence="2" id="KW-0285">Flavoprotein</keyword>
<dbReference type="EMBL" id="CP018076">
    <property type="protein sequence ID" value="APE42459.1"/>
    <property type="molecule type" value="Genomic_DNA"/>
</dbReference>
<dbReference type="Gene3D" id="3.50.50.60">
    <property type="entry name" value="FAD/NAD(P)-binding domain"/>
    <property type="match status" value="1"/>
</dbReference>
<evidence type="ECO:0000313" key="5">
    <source>
        <dbReference type="EMBL" id="APE42459.1"/>
    </source>
</evidence>
<keyword evidence="6" id="KW-1185">Reference proteome</keyword>
<dbReference type="PRINTS" id="PR00420">
    <property type="entry name" value="RNGMNOXGNASE"/>
</dbReference>
<reference evidence="5 6" key="1">
    <citation type="submission" date="2016-11" db="EMBL/GenBank/DDBJ databases">
        <title>Complete genome sequence of Sulfitobacter sp. AM1-D1, a toxic bacteria associated with marine dinoflagellate Alexandrium minutum in East China Sea.</title>
        <authorList>
            <person name="Yang Q."/>
            <person name="Zhang X."/>
            <person name="Tian X."/>
        </authorList>
    </citation>
    <scope>NUCLEOTIDE SEQUENCE [LARGE SCALE GENOMIC DNA]</scope>
    <source>
        <strain evidence="5 6">AM1-D1</strain>
    </source>
</reference>
<dbReference type="InterPro" id="IPR050641">
    <property type="entry name" value="RIFMO-like"/>
</dbReference>
<name>A0A1J0WDS9_9RHOB</name>
<dbReference type="InterPro" id="IPR036188">
    <property type="entry name" value="FAD/NAD-bd_sf"/>
</dbReference>
<dbReference type="PANTHER" id="PTHR43004:SF19">
    <property type="entry name" value="BINDING MONOOXYGENASE, PUTATIVE (JCVI)-RELATED"/>
    <property type="match status" value="1"/>
</dbReference>
<accession>A0A1J0WDS9</accession>
<dbReference type="Gene3D" id="3.40.30.120">
    <property type="match status" value="1"/>
</dbReference>
<comment type="cofactor">
    <cofactor evidence="1">
        <name>FAD</name>
        <dbReference type="ChEBI" id="CHEBI:57692"/>
    </cofactor>
</comment>
<feature type="domain" description="FAD-binding" evidence="4">
    <location>
        <begin position="6"/>
        <end position="358"/>
    </location>
</feature>
<protein>
    <recommendedName>
        <fullName evidence="4">FAD-binding domain-containing protein</fullName>
    </recommendedName>
</protein>
<dbReference type="Proteomes" id="UP000181897">
    <property type="component" value="Chromosome"/>
</dbReference>
<dbReference type="Pfam" id="PF01494">
    <property type="entry name" value="FAD_binding_3"/>
    <property type="match status" value="1"/>
</dbReference>